<dbReference type="EMBL" id="LRGB01016412">
    <property type="protein sequence ID" value="KZR98610.1"/>
    <property type="molecule type" value="Genomic_DNA"/>
</dbReference>
<protein>
    <submittedName>
        <fullName evidence="1">Uncharacterized protein</fullName>
    </submittedName>
</protein>
<name>A0A162BXB7_9CRUS</name>
<reference evidence="1 2" key="1">
    <citation type="submission" date="2016-03" db="EMBL/GenBank/DDBJ databases">
        <title>EvidentialGene: Evidence-directed Construction of Genes on Genomes.</title>
        <authorList>
            <person name="Gilbert D.G."/>
            <person name="Choi J.-H."/>
            <person name="Mockaitis K."/>
            <person name="Colbourne J."/>
            <person name="Pfrender M."/>
        </authorList>
    </citation>
    <scope>NUCLEOTIDE SEQUENCE [LARGE SCALE GENOMIC DNA]</scope>
    <source>
        <strain evidence="1 2">Xinb3</strain>
        <tissue evidence="1">Complete organism</tissue>
    </source>
</reference>
<organism evidence="1 2">
    <name type="scientific">Daphnia magna</name>
    <dbReference type="NCBI Taxonomy" id="35525"/>
    <lineage>
        <taxon>Eukaryota</taxon>
        <taxon>Metazoa</taxon>
        <taxon>Ecdysozoa</taxon>
        <taxon>Arthropoda</taxon>
        <taxon>Crustacea</taxon>
        <taxon>Branchiopoda</taxon>
        <taxon>Diplostraca</taxon>
        <taxon>Cladocera</taxon>
        <taxon>Anomopoda</taxon>
        <taxon>Daphniidae</taxon>
        <taxon>Daphnia</taxon>
    </lineage>
</organism>
<gene>
    <name evidence="1" type="ORF">APZ42_005889</name>
</gene>
<sequence>MIEIRGNNKKEKGRNSDGLVDTSHLPFCAAYSTTRIQQKKKEKKTTLRFIDSRISSFCVCLPPSPS</sequence>
<proteinExistence type="predicted"/>
<keyword evidence="2" id="KW-1185">Reference proteome</keyword>
<dbReference type="Proteomes" id="UP000076858">
    <property type="component" value="Unassembled WGS sequence"/>
</dbReference>
<evidence type="ECO:0000313" key="1">
    <source>
        <dbReference type="EMBL" id="KZR98610.1"/>
    </source>
</evidence>
<evidence type="ECO:0000313" key="2">
    <source>
        <dbReference type="Proteomes" id="UP000076858"/>
    </source>
</evidence>
<comment type="caution">
    <text evidence="1">The sequence shown here is derived from an EMBL/GenBank/DDBJ whole genome shotgun (WGS) entry which is preliminary data.</text>
</comment>
<accession>A0A162BXB7</accession>
<dbReference type="AlphaFoldDB" id="A0A162BXB7"/>